<evidence type="ECO:0000313" key="6">
    <source>
        <dbReference type="EMBL" id="TDG74450.1"/>
    </source>
</evidence>
<dbReference type="Gene3D" id="3.40.50.300">
    <property type="entry name" value="P-loop containing nucleotide triphosphate hydrolases"/>
    <property type="match status" value="1"/>
</dbReference>
<dbReference type="CDD" id="cd03214">
    <property type="entry name" value="ABC_Iron-Siderophores_B12_Hemin"/>
    <property type="match status" value="1"/>
</dbReference>
<dbReference type="SUPFAM" id="SSF52540">
    <property type="entry name" value="P-loop containing nucleoside triphosphate hydrolases"/>
    <property type="match status" value="1"/>
</dbReference>
<proteinExistence type="predicted"/>
<keyword evidence="1" id="KW-0813">Transport</keyword>
<dbReference type="OrthoDB" id="9787851at2"/>
<dbReference type="RefSeq" id="WP_010619000.1">
    <property type="nucleotide sequence ID" value="NZ_PUFO01000076.1"/>
</dbReference>
<gene>
    <name evidence="6" type="ORF">C5L31_000097</name>
</gene>
<dbReference type="SMART" id="SM00382">
    <property type="entry name" value="AAA"/>
    <property type="match status" value="1"/>
</dbReference>
<evidence type="ECO:0000259" key="5">
    <source>
        <dbReference type="PROSITE" id="PS50893"/>
    </source>
</evidence>
<dbReference type="InterPro" id="IPR027417">
    <property type="entry name" value="P-loop_NTPase"/>
</dbReference>
<evidence type="ECO:0000256" key="2">
    <source>
        <dbReference type="ARBA" id="ARBA00022741"/>
    </source>
</evidence>
<keyword evidence="3" id="KW-0067">ATP-binding</keyword>
<protein>
    <recommendedName>
        <fullName evidence="5">ABC transporter domain-containing protein</fullName>
    </recommendedName>
</protein>
<dbReference type="GO" id="GO:0005524">
    <property type="term" value="F:ATP binding"/>
    <property type="evidence" value="ECO:0007669"/>
    <property type="project" value="UniProtKB-KW"/>
</dbReference>
<name>A0A4R5NJJ8_9LACO</name>
<dbReference type="EMBL" id="PUFO01000076">
    <property type="protein sequence ID" value="TDG74450.1"/>
    <property type="molecule type" value="Genomic_DNA"/>
</dbReference>
<evidence type="ECO:0000256" key="3">
    <source>
        <dbReference type="ARBA" id="ARBA00022840"/>
    </source>
</evidence>
<dbReference type="PROSITE" id="PS50893">
    <property type="entry name" value="ABC_TRANSPORTER_2"/>
    <property type="match status" value="1"/>
</dbReference>
<dbReference type="InterPro" id="IPR003439">
    <property type="entry name" value="ABC_transporter-like_ATP-bd"/>
</dbReference>
<dbReference type="InterPro" id="IPR017871">
    <property type="entry name" value="ABC_transporter-like_CS"/>
</dbReference>
<dbReference type="PANTHER" id="PTHR42794:SF1">
    <property type="entry name" value="HEMIN IMPORT ATP-BINDING PROTEIN HMUV"/>
    <property type="match status" value="1"/>
</dbReference>
<evidence type="ECO:0000313" key="7">
    <source>
        <dbReference type="Proteomes" id="UP000294854"/>
    </source>
</evidence>
<dbReference type="Proteomes" id="UP000294854">
    <property type="component" value="Unassembled WGS sequence"/>
</dbReference>
<organism evidence="6 7">
    <name type="scientific">Secundilactobacillus malefermentans</name>
    <dbReference type="NCBI Taxonomy" id="176292"/>
    <lineage>
        <taxon>Bacteria</taxon>
        <taxon>Bacillati</taxon>
        <taxon>Bacillota</taxon>
        <taxon>Bacilli</taxon>
        <taxon>Lactobacillales</taxon>
        <taxon>Lactobacillaceae</taxon>
        <taxon>Secundilactobacillus</taxon>
    </lineage>
</organism>
<reference evidence="6 7" key="1">
    <citation type="journal article" date="2019" name="Appl. Microbiol. Biotechnol.">
        <title>Uncovering carbohydrate metabolism through a genotype-phenotype association study of 56 lactic acid bacteria genomes.</title>
        <authorList>
            <person name="Buron-Moles G."/>
            <person name="Chailyan A."/>
            <person name="Dolejs I."/>
            <person name="Forster J."/>
            <person name="Miks M.H."/>
        </authorList>
    </citation>
    <scope>NUCLEOTIDE SEQUENCE [LARGE SCALE GENOMIC DNA]</scope>
    <source>
        <strain evidence="6 7">ATCC 49373</strain>
    </source>
</reference>
<keyword evidence="4" id="KW-1278">Translocase</keyword>
<dbReference type="STRING" id="1122149.FD44_GL000958"/>
<comment type="caution">
    <text evidence="6">The sequence shown here is derived from an EMBL/GenBank/DDBJ whole genome shotgun (WGS) entry which is preliminary data.</text>
</comment>
<evidence type="ECO:0000256" key="4">
    <source>
        <dbReference type="ARBA" id="ARBA00022967"/>
    </source>
</evidence>
<evidence type="ECO:0000256" key="1">
    <source>
        <dbReference type="ARBA" id="ARBA00022448"/>
    </source>
</evidence>
<keyword evidence="2" id="KW-0547">Nucleotide-binding</keyword>
<dbReference type="PANTHER" id="PTHR42794">
    <property type="entry name" value="HEMIN IMPORT ATP-BINDING PROTEIN HMUV"/>
    <property type="match status" value="1"/>
</dbReference>
<dbReference type="AlphaFoldDB" id="A0A4R5NJJ8"/>
<dbReference type="PROSITE" id="PS00211">
    <property type="entry name" value="ABC_TRANSPORTER_1"/>
    <property type="match status" value="1"/>
</dbReference>
<feature type="domain" description="ABC transporter" evidence="5">
    <location>
        <begin position="1"/>
        <end position="235"/>
    </location>
</feature>
<dbReference type="GO" id="GO:0016887">
    <property type="term" value="F:ATP hydrolysis activity"/>
    <property type="evidence" value="ECO:0007669"/>
    <property type="project" value="InterPro"/>
</dbReference>
<keyword evidence="7" id="KW-1185">Reference proteome</keyword>
<dbReference type="Pfam" id="PF00005">
    <property type="entry name" value="ABC_tran"/>
    <property type="match status" value="1"/>
</dbReference>
<accession>A0A4R5NJJ8</accession>
<dbReference type="FunFam" id="3.40.50.300:FF:000134">
    <property type="entry name" value="Iron-enterobactin ABC transporter ATP-binding protein"/>
    <property type="match status" value="1"/>
</dbReference>
<sequence>MELKQVNFSYNANHPLINHFSAKVPQGKILSIIGPNGAGKTTLLQLLTGQLIPDSGQILVDNQPLADLDAKERATKIAIVSQQHHVLDEMTVSDVVKMGRRPFHSLLATISDEEVAPFLEQVQLTKMATRNIASLSGGQQQRVWIAMALAQEPEYLFLDEPTTYLDVRYQTELMALIQKLQADKKMTVILILHDINQAMKISDEIWLLKNGQLIASGRPEQLLNESLLSAAFGMTVHVVTVPGYGQYVVQV</sequence>
<dbReference type="InterPro" id="IPR003593">
    <property type="entry name" value="AAA+_ATPase"/>
</dbReference>